<dbReference type="InterPro" id="IPR035440">
    <property type="entry name" value="4HB_MCP_dom_sf"/>
</dbReference>
<dbReference type="GO" id="GO:0005886">
    <property type="term" value="C:plasma membrane"/>
    <property type="evidence" value="ECO:0007669"/>
    <property type="project" value="UniProtKB-SubCell"/>
</dbReference>
<keyword evidence="8" id="KW-1185">Reference proteome</keyword>
<dbReference type="AlphaFoldDB" id="A0A9P7C0K7"/>
<comment type="subcellular location">
    <subcellularLocation>
        <location evidence="1">Cell membrane</location>
    </subcellularLocation>
</comment>
<dbReference type="Gene3D" id="1.20.120.30">
    <property type="entry name" value="Aspartate receptor, ligand-binding domain"/>
    <property type="match status" value="1"/>
</dbReference>
<reference evidence="7 8" key="1">
    <citation type="journal article" date="2020" name="Microb. Genom.">
        <title>Genetic diversity of clinical and environmental Mucorales isolates obtained from an investigation of mucormycosis cases among solid organ transplant recipients.</title>
        <authorList>
            <person name="Nguyen M.H."/>
            <person name="Kaul D."/>
            <person name="Muto C."/>
            <person name="Cheng S.J."/>
            <person name="Richter R.A."/>
            <person name="Bruno V.M."/>
            <person name="Liu G."/>
            <person name="Beyhan S."/>
            <person name="Sundermann A.J."/>
            <person name="Mounaud S."/>
            <person name="Pasculle A.W."/>
            <person name="Nierman W.C."/>
            <person name="Driscoll E."/>
            <person name="Cumbie R."/>
            <person name="Clancy C.J."/>
            <person name="Dupont C.L."/>
        </authorList>
    </citation>
    <scope>NUCLEOTIDE SEQUENCE [LARGE SCALE GENOMIC DNA]</scope>
    <source>
        <strain evidence="7 8">GL24</strain>
    </source>
</reference>
<name>A0A9P7C0K7_9FUNG</name>
<accession>A0A9P7C0K7</accession>
<keyword evidence="2" id="KW-1003">Cell membrane</keyword>
<comment type="caution">
    <text evidence="7">The sequence shown here is derived from an EMBL/GenBank/DDBJ whole genome shotgun (WGS) entry which is preliminary data.</text>
</comment>
<dbReference type="GO" id="GO:0007165">
    <property type="term" value="P:signal transduction"/>
    <property type="evidence" value="ECO:0007669"/>
    <property type="project" value="InterPro"/>
</dbReference>
<keyword evidence="3" id="KW-0812">Transmembrane</keyword>
<evidence type="ECO:0000256" key="5">
    <source>
        <dbReference type="ARBA" id="ARBA00023136"/>
    </source>
</evidence>
<proteinExistence type="predicted"/>
<keyword evidence="5" id="KW-0472">Membrane</keyword>
<evidence type="ECO:0000256" key="3">
    <source>
        <dbReference type="ARBA" id="ARBA00022692"/>
    </source>
</evidence>
<evidence type="ECO:0000313" key="8">
    <source>
        <dbReference type="Proteomes" id="UP000740926"/>
    </source>
</evidence>
<organism evidence="7 8">
    <name type="scientific">Rhizopus delemar</name>
    <dbReference type="NCBI Taxonomy" id="936053"/>
    <lineage>
        <taxon>Eukaryota</taxon>
        <taxon>Fungi</taxon>
        <taxon>Fungi incertae sedis</taxon>
        <taxon>Mucoromycota</taxon>
        <taxon>Mucoromycotina</taxon>
        <taxon>Mucoromycetes</taxon>
        <taxon>Mucorales</taxon>
        <taxon>Mucorineae</taxon>
        <taxon>Rhizopodaceae</taxon>
        <taxon>Rhizopus</taxon>
    </lineage>
</organism>
<evidence type="ECO:0000256" key="1">
    <source>
        <dbReference type="ARBA" id="ARBA00004236"/>
    </source>
</evidence>
<dbReference type="InterPro" id="IPR003122">
    <property type="entry name" value="Tar_rcpt_lig-bd"/>
</dbReference>
<evidence type="ECO:0000259" key="6">
    <source>
        <dbReference type="Pfam" id="PF02203"/>
    </source>
</evidence>
<dbReference type="SUPFAM" id="SSF47170">
    <property type="entry name" value="Aspartate receptor, ligand-binding domain"/>
    <property type="match status" value="1"/>
</dbReference>
<feature type="domain" description="Chemotaxis methyl-accepting receptor Tar-related ligand-binding" evidence="6">
    <location>
        <begin position="3"/>
        <end position="67"/>
    </location>
</feature>
<protein>
    <recommendedName>
        <fullName evidence="6">Chemotaxis methyl-accepting receptor Tar-related ligand-binding domain-containing protein</fullName>
    </recommendedName>
</protein>
<gene>
    <name evidence="7" type="ORF">G6F50_017584</name>
</gene>
<sequence length="81" mass="8780">MNKGQAEFEYYKTLPQPVEAADSLKEIEASYGALVQQGLTPLVAALEKADMPAYQKQVQTVQDALEGRFARAVEGCGINSC</sequence>
<evidence type="ECO:0000313" key="7">
    <source>
        <dbReference type="EMBL" id="KAG1530043.1"/>
    </source>
</evidence>
<dbReference type="GO" id="GO:0006935">
    <property type="term" value="P:chemotaxis"/>
    <property type="evidence" value="ECO:0007669"/>
    <property type="project" value="InterPro"/>
</dbReference>
<dbReference type="Proteomes" id="UP000740926">
    <property type="component" value="Unassembled WGS sequence"/>
</dbReference>
<keyword evidence="4" id="KW-1133">Transmembrane helix</keyword>
<evidence type="ECO:0000256" key="4">
    <source>
        <dbReference type="ARBA" id="ARBA00022989"/>
    </source>
</evidence>
<dbReference type="EMBL" id="JAANIU010013335">
    <property type="protein sequence ID" value="KAG1530043.1"/>
    <property type="molecule type" value="Genomic_DNA"/>
</dbReference>
<dbReference type="Pfam" id="PF02203">
    <property type="entry name" value="TarH"/>
    <property type="match status" value="1"/>
</dbReference>
<dbReference type="CDD" id="cd19407">
    <property type="entry name" value="Tar_Tsr_sensor"/>
    <property type="match status" value="1"/>
</dbReference>
<evidence type="ECO:0000256" key="2">
    <source>
        <dbReference type="ARBA" id="ARBA00022475"/>
    </source>
</evidence>